<accession>A0A447TFD2</accession>
<feature type="region of interest" description="Disordered" evidence="1">
    <location>
        <begin position="51"/>
        <end position="117"/>
    </location>
</feature>
<name>A0A447TFD2_CHRVL</name>
<dbReference type="EMBL" id="LR134182">
    <property type="protein sequence ID" value="VEB43541.1"/>
    <property type="molecule type" value="Genomic_DNA"/>
</dbReference>
<dbReference type="Proteomes" id="UP000275777">
    <property type="component" value="Chromosome"/>
</dbReference>
<dbReference type="AlphaFoldDB" id="A0A447TFD2"/>
<evidence type="ECO:0000256" key="1">
    <source>
        <dbReference type="SAM" id="MobiDB-lite"/>
    </source>
</evidence>
<protein>
    <submittedName>
        <fullName evidence="2">Tfp pilus assembly protein FimV</fullName>
    </submittedName>
</protein>
<reference evidence="2 3" key="1">
    <citation type="submission" date="2018-12" db="EMBL/GenBank/DDBJ databases">
        <authorList>
            <consortium name="Pathogen Informatics"/>
        </authorList>
    </citation>
    <scope>NUCLEOTIDE SEQUENCE [LARGE SCALE GENOMIC DNA]</scope>
    <source>
        <strain evidence="2 3">NCTC9695</strain>
    </source>
</reference>
<feature type="compositionally biased region" description="Low complexity" evidence="1">
    <location>
        <begin position="17"/>
        <end position="28"/>
    </location>
</feature>
<evidence type="ECO:0000313" key="2">
    <source>
        <dbReference type="EMBL" id="VEB43541.1"/>
    </source>
</evidence>
<feature type="region of interest" description="Disordered" evidence="1">
    <location>
        <begin position="1"/>
        <end position="28"/>
    </location>
</feature>
<proteinExistence type="predicted"/>
<feature type="compositionally biased region" description="Basic residues" evidence="1">
    <location>
        <begin position="270"/>
        <end position="289"/>
    </location>
</feature>
<sequence>MRPPSPPRRAQAGDCQAGSASGEAGRASFPAGRVQAGGIRASCAAAAGPACRAQARAGRAGEATSGARHGGRSDGGLERSGCADQAGRGRRRVGAGGIAVDAPPARGSGGRGVGRPRRWWRSVGYDAAEAVDLVDELLEKGRGHRFGLRRRDGGSGGLPGVWSPRPGPADPARGPGQGAQRQDLRYKLLEVLASQSDKAAFIEEAATAKRMFGKDSTMWQRVCELGRAAAPDHPLFEREAGAEPPSASLTAAAPGPRPAVSAPPPEPPPRRLRRRQRPKRLLPSRPFPKRLPRHRRWWRRMPRKWSWPSFTWRWATRKPPSC</sequence>
<organism evidence="2 3">
    <name type="scientific">Chromobacterium violaceum</name>
    <dbReference type="NCBI Taxonomy" id="536"/>
    <lineage>
        <taxon>Bacteria</taxon>
        <taxon>Pseudomonadati</taxon>
        <taxon>Pseudomonadota</taxon>
        <taxon>Betaproteobacteria</taxon>
        <taxon>Neisseriales</taxon>
        <taxon>Chromobacteriaceae</taxon>
        <taxon>Chromobacterium</taxon>
    </lineage>
</organism>
<feature type="compositionally biased region" description="Pro residues" evidence="1">
    <location>
        <begin position="255"/>
        <end position="267"/>
    </location>
</feature>
<feature type="compositionally biased region" description="Low complexity" evidence="1">
    <location>
        <begin position="51"/>
        <end position="63"/>
    </location>
</feature>
<gene>
    <name evidence="2" type="ORF">NCTC9695_04000</name>
</gene>
<evidence type="ECO:0000313" key="3">
    <source>
        <dbReference type="Proteomes" id="UP000275777"/>
    </source>
</evidence>
<feature type="region of interest" description="Disordered" evidence="1">
    <location>
        <begin position="146"/>
        <end position="182"/>
    </location>
</feature>
<feature type="compositionally biased region" description="Low complexity" evidence="1">
    <location>
        <begin position="170"/>
        <end position="180"/>
    </location>
</feature>
<feature type="region of interest" description="Disordered" evidence="1">
    <location>
        <begin position="238"/>
        <end position="289"/>
    </location>
</feature>